<gene>
    <name evidence="1" type="ORF">HMPREF9019_1840</name>
</gene>
<sequence>MNKNAFSLEEKYRKMDALVHATDKGKVGNLSQTIRSVVKPSCIPLSPHAHNFISL</sequence>
<evidence type="ECO:0000313" key="2">
    <source>
        <dbReference type="Proteomes" id="UP000004001"/>
    </source>
</evidence>
<name>D1VZJ1_9BACT</name>
<evidence type="ECO:0000313" key="1">
    <source>
        <dbReference type="EMBL" id="EFA97503.1"/>
    </source>
</evidence>
<dbReference type="AlphaFoldDB" id="D1VZJ1"/>
<reference evidence="1 2" key="1">
    <citation type="submission" date="2009-12" db="EMBL/GenBank/DDBJ databases">
        <title>Genome Sequence of Prevotella timonensis CRIS 5C-B1.</title>
        <authorList>
            <person name="Durkin A.S."/>
            <person name="Madupu R."/>
            <person name="Torralba M."/>
            <person name="Methe B."/>
            <person name="Sutton G."/>
            <person name="Strausberg R.L."/>
            <person name="Nelson K.E."/>
        </authorList>
    </citation>
    <scope>NUCLEOTIDE SEQUENCE [LARGE SCALE GENOMIC DNA]</scope>
    <source>
        <strain evidence="1 2">CRIS 5C-B1</strain>
    </source>
</reference>
<keyword evidence="2" id="KW-1185">Reference proteome</keyword>
<comment type="caution">
    <text evidence="1">The sequence shown here is derived from an EMBL/GenBank/DDBJ whole genome shotgun (WGS) entry which is preliminary data.</text>
</comment>
<accession>D1VZJ1</accession>
<organism evidence="1 2">
    <name type="scientific">Hoylesella timonensis CRIS 5C-B1</name>
    <dbReference type="NCBI Taxonomy" id="679189"/>
    <lineage>
        <taxon>Bacteria</taxon>
        <taxon>Pseudomonadati</taxon>
        <taxon>Bacteroidota</taxon>
        <taxon>Bacteroidia</taxon>
        <taxon>Bacteroidales</taxon>
        <taxon>Prevotellaceae</taxon>
        <taxon>Hoylesella</taxon>
    </lineage>
</organism>
<protein>
    <submittedName>
        <fullName evidence="1">Uncharacterized protein</fullName>
    </submittedName>
</protein>
<dbReference type="Proteomes" id="UP000004001">
    <property type="component" value="Unassembled WGS sequence"/>
</dbReference>
<proteinExistence type="predicted"/>
<dbReference type="EMBL" id="ADEF01000033">
    <property type="protein sequence ID" value="EFA97503.1"/>
    <property type="molecule type" value="Genomic_DNA"/>
</dbReference>